<feature type="compositionally biased region" description="Low complexity" evidence="4">
    <location>
        <begin position="107"/>
        <end position="118"/>
    </location>
</feature>
<feature type="region of interest" description="Disordered" evidence="4">
    <location>
        <begin position="488"/>
        <end position="511"/>
    </location>
</feature>
<gene>
    <name evidence="5" type="primary">PLEST011262</name>
    <name evidence="5" type="ORF">PLESTB_001282600</name>
</gene>
<evidence type="ECO:0000256" key="2">
    <source>
        <dbReference type="ARBA" id="ARBA00022676"/>
    </source>
</evidence>
<dbReference type="PANTHER" id="PTHR31306">
    <property type="entry name" value="ALPHA-1,6-MANNOSYLTRANSFERASE MNN11-RELATED"/>
    <property type="match status" value="1"/>
</dbReference>
<feature type="region of interest" description="Disordered" evidence="4">
    <location>
        <begin position="107"/>
        <end position="138"/>
    </location>
</feature>
<evidence type="ECO:0000313" key="5">
    <source>
        <dbReference type="EMBL" id="GLC57864.1"/>
    </source>
</evidence>
<organism evidence="5 6">
    <name type="scientific">Pleodorina starrii</name>
    <dbReference type="NCBI Taxonomy" id="330485"/>
    <lineage>
        <taxon>Eukaryota</taxon>
        <taxon>Viridiplantae</taxon>
        <taxon>Chlorophyta</taxon>
        <taxon>core chlorophytes</taxon>
        <taxon>Chlorophyceae</taxon>
        <taxon>CS clade</taxon>
        <taxon>Chlamydomonadales</taxon>
        <taxon>Volvocaceae</taxon>
        <taxon>Pleodorina</taxon>
    </lineage>
</organism>
<dbReference type="EMBL" id="BRXU01000020">
    <property type="protein sequence ID" value="GLC57864.1"/>
    <property type="molecule type" value="Genomic_DNA"/>
</dbReference>
<accession>A0A9W6BTD6</accession>
<dbReference type="GO" id="GO:0016757">
    <property type="term" value="F:glycosyltransferase activity"/>
    <property type="evidence" value="ECO:0007669"/>
    <property type="project" value="UniProtKB-KW"/>
</dbReference>
<keyword evidence="6" id="KW-1185">Reference proteome</keyword>
<reference evidence="5 6" key="1">
    <citation type="journal article" date="2023" name="Commun. Biol.">
        <title>Reorganization of the ancestral sex-determining regions during the evolution of trioecy in Pleodorina starrii.</title>
        <authorList>
            <person name="Takahashi K."/>
            <person name="Suzuki S."/>
            <person name="Kawai-Toyooka H."/>
            <person name="Yamamoto K."/>
            <person name="Hamaji T."/>
            <person name="Ootsuki R."/>
            <person name="Yamaguchi H."/>
            <person name="Kawachi M."/>
            <person name="Higashiyama T."/>
            <person name="Nozaki H."/>
        </authorList>
    </citation>
    <scope>NUCLEOTIDE SEQUENCE [LARGE SCALE GENOMIC DNA]</scope>
    <source>
        <strain evidence="5 6">NIES-4479</strain>
    </source>
</reference>
<evidence type="ECO:0000256" key="1">
    <source>
        <dbReference type="ARBA" id="ARBA00005664"/>
    </source>
</evidence>
<feature type="region of interest" description="Disordered" evidence="4">
    <location>
        <begin position="418"/>
        <end position="440"/>
    </location>
</feature>
<feature type="compositionally biased region" description="Gly residues" evidence="4">
    <location>
        <begin position="121"/>
        <end position="138"/>
    </location>
</feature>
<dbReference type="SUPFAM" id="SSF53448">
    <property type="entry name" value="Nucleotide-diphospho-sugar transferases"/>
    <property type="match status" value="1"/>
</dbReference>
<feature type="compositionally biased region" description="Gly residues" evidence="4">
    <location>
        <begin position="430"/>
        <end position="440"/>
    </location>
</feature>
<sequence length="511" mass="53771">MRIALVSMSTGRTVGDSTAAGQRQTANNFRSAEFAGLLDLTGPNKRLYAELHGYSYIDASDLLDYSRPASWSKIPAVLSVFDQYDWIFWLDADTLITNLTTPLERLLPPPTAAAAPPAWQGEGGGDRGGGGGGDRGGGGGIGVSAPDLLLTADSTGVNAGVWLIRGRGCTWCRSFLETWWSREGFIRRGPTDTKSGDNDALKALIAAMDSSELSTHVGLAPQCAFNSYVWRGSARNMMRYLVNPRRVLTGLWQPGDFVLHAAGVHNKAAVLRDVVQRQQQQQQQQKQKQGGQQHQGGQQPMQQQQAERQQRQGALLLTRAAVATAATTEAEVTTSRGIWARAGVAARLPGIGRELLRTSNPGWQGQQQQQQQLAGVGAGAGAGVGVGVRPGVGAGGSGGAVGHGTEQRRLRAMRAATADTGGISGSSRGSSGGGSGGEVGVVAGRVGGGGVWAGVRGGVRDQTGRLAAALQGRGEAGDGGWWWRRREEEKVDEGEGQEEGKGLPRRVGRQR</sequence>
<keyword evidence="3" id="KW-0808">Transferase</keyword>
<name>A0A9W6BTD6_9CHLO</name>
<dbReference type="GO" id="GO:0006487">
    <property type="term" value="P:protein N-linked glycosylation"/>
    <property type="evidence" value="ECO:0007669"/>
    <property type="project" value="TreeGrafter"/>
</dbReference>
<comment type="similarity">
    <text evidence="1">Belongs to the glycosyltransferase 34 family.</text>
</comment>
<protein>
    <submittedName>
        <fullName evidence="5">Uncharacterized protein</fullName>
    </submittedName>
</protein>
<evidence type="ECO:0000256" key="3">
    <source>
        <dbReference type="ARBA" id="ARBA00022679"/>
    </source>
</evidence>
<proteinExistence type="inferred from homology"/>
<evidence type="ECO:0000256" key="4">
    <source>
        <dbReference type="SAM" id="MobiDB-lite"/>
    </source>
</evidence>
<dbReference type="Pfam" id="PF05637">
    <property type="entry name" value="Glyco_transf_34"/>
    <property type="match status" value="2"/>
</dbReference>
<dbReference type="InterPro" id="IPR008630">
    <property type="entry name" value="Glyco_trans_34"/>
</dbReference>
<dbReference type="InterPro" id="IPR029044">
    <property type="entry name" value="Nucleotide-diphossugar_trans"/>
</dbReference>
<keyword evidence="2" id="KW-0328">Glycosyltransferase</keyword>
<dbReference type="GO" id="GO:0000139">
    <property type="term" value="C:Golgi membrane"/>
    <property type="evidence" value="ECO:0007669"/>
    <property type="project" value="TreeGrafter"/>
</dbReference>
<evidence type="ECO:0000313" key="6">
    <source>
        <dbReference type="Proteomes" id="UP001165080"/>
    </source>
</evidence>
<dbReference type="PANTHER" id="PTHR31306:SF4">
    <property type="entry name" value="ALPHA-1,2-GALACTOSYLTRANSFERASE"/>
    <property type="match status" value="1"/>
</dbReference>
<dbReference type="Proteomes" id="UP001165080">
    <property type="component" value="Unassembled WGS sequence"/>
</dbReference>
<feature type="region of interest" description="Disordered" evidence="4">
    <location>
        <begin position="280"/>
        <end position="310"/>
    </location>
</feature>
<dbReference type="AlphaFoldDB" id="A0A9W6BTD6"/>
<dbReference type="Gene3D" id="3.90.550.10">
    <property type="entry name" value="Spore Coat Polysaccharide Biosynthesis Protein SpsA, Chain A"/>
    <property type="match status" value="1"/>
</dbReference>
<comment type="caution">
    <text evidence="5">The sequence shown here is derived from an EMBL/GenBank/DDBJ whole genome shotgun (WGS) entry which is preliminary data.</text>
</comment>